<evidence type="ECO:0000256" key="1">
    <source>
        <dbReference type="ARBA" id="ARBA00010815"/>
    </source>
</evidence>
<keyword evidence="4" id="KW-0949">S-adenosyl-L-methionine</keyword>
<dbReference type="GO" id="GO:0008610">
    <property type="term" value="P:lipid biosynthetic process"/>
    <property type="evidence" value="ECO:0007669"/>
    <property type="project" value="InterPro"/>
</dbReference>
<dbReference type="Proteomes" id="UP000184485">
    <property type="component" value="Unassembled WGS sequence"/>
</dbReference>
<gene>
    <name evidence="7" type="ORF">SAMN02745157_1697</name>
</gene>
<dbReference type="InterPro" id="IPR050723">
    <property type="entry name" value="CFA/CMAS"/>
</dbReference>
<evidence type="ECO:0000313" key="7">
    <source>
        <dbReference type="EMBL" id="SHF12306.1"/>
    </source>
</evidence>
<protein>
    <submittedName>
        <fullName evidence="7">Cyclopropane-fatty-acyl-phospholipid synthase</fullName>
    </submittedName>
</protein>
<comment type="similarity">
    <text evidence="1">Belongs to the CFA/CMAS family.</text>
</comment>
<dbReference type="AlphaFoldDB" id="A0A1M4Z3Y9"/>
<dbReference type="Pfam" id="PF25371">
    <property type="entry name" value="DUF7884"/>
    <property type="match status" value="1"/>
</dbReference>
<dbReference type="PIRSF" id="PIRSF003085">
    <property type="entry name" value="CMAS"/>
    <property type="match status" value="1"/>
</dbReference>
<keyword evidence="5" id="KW-0443">Lipid metabolism</keyword>
<dbReference type="CDD" id="cd02440">
    <property type="entry name" value="AdoMet_MTases"/>
    <property type="match status" value="1"/>
</dbReference>
<evidence type="ECO:0000256" key="5">
    <source>
        <dbReference type="ARBA" id="ARBA00023098"/>
    </source>
</evidence>
<dbReference type="InterPro" id="IPR057206">
    <property type="entry name" value="DUF7884"/>
</dbReference>
<dbReference type="PANTHER" id="PTHR43667">
    <property type="entry name" value="CYCLOPROPANE-FATTY-ACYL-PHOSPHOLIPID SYNTHASE"/>
    <property type="match status" value="1"/>
</dbReference>
<evidence type="ECO:0000313" key="8">
    <source>
        <dbReference type="Proteomes" id="UP000184485"/>
    </source>
</evidence>
<evidence type="ECO:0000256" key="2">
    <source>
        <dbReference type="ARBA" id="ARBA00022603"/>
    </source>
</evidence>
<dbReference type="Gene3D" id="3.40.50.150">
    <property type="entry name" value="Vaccinia Virus protein VP39"/>
    <property type="match status" value="1"/>
</dbReference>
<keyword evidence="2" id="KW-0489">Methyltransferase</keyword>
<evidence type="ECO:0000256" key="3">
    <source>
        <dbReference type="ARBA" id="ARBA00022679"/>
    </source>
</evidence>
<dbReference type="EMBL" id="FQUP01000001">
    <property type="protein sequence ID" value="SHF12306.1"/>
    <property type="molecule type" value="Genomic_DNA"/>
</dbReference>
<dbReference type="InterPro" id="IPR029063">
    <property type="entry name" value="SAM-dependent_MTases_sf"/>
</dbReference>
<reference evidence="7 8" key="1">
    <citation type="submission" date="2016-11" db="EMBL/GenBank/DDBJ databases">
        <authorList>
            <person name="Jaros S."/>
            <person name="Januszkiewicz K."/>
            <person name="Wedrychowicz H."/>
        </authorList>
    </citation>
    <scope>NUCLEOTIDE SEQUENCE [LARGE SCALE GENOMIC DNA]</scope>
    <source>
        <strain evidence="7 8">DSM 19436</strain>
    </source>
</reference>
<dbReference type="GO" id="GO:0032259">
    <property type="term" value="P:methylation"/>
    <property type="evidence" value="ECO:0007669"/>
    <property type="project" value="UniProtKB-KW"/>
</dbReference>
<keyword evidence="8" id="KW-1185">Reference proteome</keyword>
<keyword evidence="3" id="KW-0808">Transferase</keyword>
<feature type="domain" description="DUF7884" evidence="6">
    <location>
        <begin position="25"/>
        <end position="92"/>
    </location>
</feature>
<dbReference type="GO" id="GO:0008168">
    <property type="term" value="F:methyltransferase activity"/>
    <property type="evidence" value="ECO:0007669"/>
    <property type="project" value="UniProtKB-KW"/>
</dbReference>
<name>A0A1M4Z3Y9_9HYPH</name>
<evidence type="ECO:0000256" key="4">
    <source>
        <dbReference type="ARBA" id="ARBA00022691"/>
    </source>
</evidence>
<dbReference type="SUPFAM" id="SSF53335">
    <property type="entry name" value="S-adenosyl-L-methionine-dependent methyltransferases"/>
    <property type="match status" value="1"/>
</dbReference>
<sequence length="420" mass="47142">MMANGAVGDVRMRWLPNLLSRFVRNGRLTVIFHDGFRQSFGSGTNGPDVTIRLADAKVDREIFLNPELKSAEAYMDGRLVIEDGGSVFDLLSLFSVNRTGLAAHPLQKALRKAWRALKRRHQNNALGLAAKNASHHYDIPTAFYRLWLDEAMIYSCAYYTEPEISLSRAQQDKLRHIAAKLKLEPGMEVAEIGSGWGALAIYLAKVCGARVTAINVSPEQLAESRRLAEAAGVADRITFREIDYRDLDGRFDRVVSIGMMEHVGVGHFDAYFGKIRSLLKPGGFALVHAIGRMSPPGSTAPFIRKYIFPGGYVPALSEVFASLERTGVWCADCENLRLHYYWTIRDWRRGYEATRGEAVAMMGERFCRMWDFYLASVELGFLNGSNFVFQLLLANERDAVPVIRDYIVDEERRLASSSVA</sequence>
<evidence type="ECO:0000259" key="6">
    <source>
        <dbReference type="Pfam" id="PF25371"/>
    </source>
</evidence>
<proteinExistence type="inferred from homology"/>
<organism evidence="7 8">
    <name type="scientific">Kaistia soli DSM 19436</name>
    <dbReference type="NCBI Taxonomy" id="1122133"/>
    <lineage>
        <taxon>Bacteria</taxon>
        <taxon>Pseudomonadati</taxon>
        <taxon>Pseudomonadota</taxon>
        <taxon>Alphaproteobacteria</taxon>
        <taxon>Hyphomicrobiales</taxon>
        <taxon>Kaistiaceae</taxon>
        <taxon>Kaistia</taxon>
    </lineage>
</organism>
<accession>A0A1M4Z3Y9</accession>
<dbReference type="STRING" id="1122133.SAMN02745157_1697"/>
<dbReference type="InterPro" id="IPR003333">
    <property type="entry name" value="CMAS"/>
</dbReference>
<dbReference type="PANTHER" id="PTHR43667:SF1">
    <property type="entry name" value="CYCLOPROPANE-FATTY-ACYL-PHOSPHOLIPID SYNTHASE"/>
    <property type="match status" value="1"/>
</dbReference>
<dbReference type="Pfam" id="PF02353">
    <property type="entry name" value="CMAS"/>
    <property type="match status" value="1"/>
</dbReference>